<comment type="caution">
    <text evidence="1">The sequence shown here is derived from an EMBL/GenBank/DDBJ whole genome shotgun (WGS) entry which is preliminary data.</text>
</comment>
<sequence length="341" mass="39358">MSQKVDVSIAFYGKPYQAIVTIKTLMQYSGQHIDKIYLSRERLQPHDDYVGIFKIIDYFRNDPSVKLVVQYPHYFLGLGVRDHERAKVDTRFRQSIMYQYPLEVSDKKYLVVMHNDMLFYGDMIGDMLKEFEKGPKNLTGVGSIGQCWSCPAGPDWGNKCNSKMFEQYVPTTEEAIALAEAHATPRRDIQLKVIRNGRTHILPECRLNEYCAMIDLEKYRKETLPNGDIGCYGGGWNGVDTATVWSHDMFKRGYTFRHLTLEDYTRHAAFDTTGSGTKANSSSETYWNAERNAEKYINEKFGQIQFSSAVTISYYYDLFKRKSWLGLIHTYGFAKKLIGKS</sequence>
<dbReference type="AlphaFoldDB" id="A0A7W6EPX9"/>
<protein>
    <submittedName>
        <fullName evidence="1">Uncharacterized protein</fullName>
    </submittedName>
</protein>
<organism evidence="1 2">
    <name type="scientific">Runella defluvii</name>
    <dbReference type="NCBI Taxonomy" id="370973"/>
    <lineage>
        <taxon>Bacteria</taxon>
        <taxon>Pseudomonadati</taxon>
        <taxon>Bacteroidota</taxon>
        <taxon>Cytophagia</taxon>
        <taxon>Cytophagales</taxon>
        <taxon>Spirosomataceae</taxon>
        <taxon>Runella</taxon>
    </lineage>
</organism>
<accession>A0A7W6EPX9</accession>
<evidence type="ECO:0000313" key="2">
    <source>
        <dbReference type="Proteomes" id="UP000541352"/>
    </source>
</evidence>
<gene>
    <name evidence="1" type="ORF">FHS57_001793</name>
</gene>
<dbReference type="Proteomes" id="UP000541352">
    <property type="component" value="Unassembled WGS sequence"/>
</dbReference>
<name>A0A7W6EPX9_9BACT</name>
<evidence type="ECO:0000313" key="1">
    <source>
        <dbReference type="EMBL" id="MBB3837796.1"/>
    </source>
</evidence>
<keyword evidence="2" id="KW-1185">Reference proteome</keyword>
<proteinExistence type="predicted"/>
<reference evidence="1 2" key="1">
    <citation type="submission" date="2020-08" db="EMBL/GenBank/DDBJ databases">
        <title>Genomic Encyclopedia of Type Strains, Phase IV (KMG-IV): sequencing the most valuable type-strain genomes for metagenomic binning, comparative biology and taxonomic classification.</title>
        <authorList>
            <person name="Goeker M."/>
        </authorList>
    </citation>
    <scope>NUCLEOTIDE SEQUENCE [LARGE SCALE GENOMIC DNA]</scope>
    <source>
        <strain evidence="1 2">DSM 17976</strain>
    </source>
</reference>
<dbReference type="RefSeq" id="WP_183972630.1">
    <property type="nucleotide sequence ID" value="NZ_JACIBY010000003.1"/>
</dbReference>
<dbReference type="EMBL" id="JACIBY010000003">
    <property type="protein sequence ID" value="MBB3837796.1"/>
    <property type="molecule type" value="Genomic_DNA"/>
</dbReference>